<accession>U9SUQ0</accession>
<dbReference type="VEuPathDB" id="FungiDB:RhiirFUN_013233"/>
<dbReference type="HOGENOM" id="CLU_1082374_0_0_1"/>
<reference evidence="1" key="1">
    <citation type="submission" date="2013-07" db="EMBL/GenBank/DDBJ databases">
        <title>The genome of an arbuscular mycorrhizal fungus provides insights into the evolution of the oldest plant symbiosis.</title>
        <authorList>
            <consortium name="DOE Joint Genome Institute"/>
            <person name="Tisserant E."/>
            <person name="Malbreil M."/>
            <person name="Kuo A."/>
            <person name="Kohler A."/>
            <person name="Symeonidi A."/>
            <person name="Balestrini R."/>
            <person name="Charron P."/>
            <person name="Duensing N."/>
            <person name="Frei-dit-Frey N."/>
            <person name="Gianinazzi-Pearson V."/>
            <person name="Gilbert B."/>
            <person name="Handa Y."/>
            <person name="Hijri M."/>
            <person name="Kaul R."/>
            <person name="Kawaguchi M."/>
            <person name="Krajinski F."/>
            <person name="Lammers P."/>
            <person name="Lapierre D."/>
            <person name="Masclaux F.G."/>
            <person name="Murat C."/>
            <person name="Morin E."/>
            <person name="Ndikumana S."/>
            <person name="Pagni M."/>
            <person name="Petitpierre D."/>
            <person name="Requena N."/>
            <person name="Rosikiewicz P."/>
            <person name="Riley R."/>
            <person name="Saito K."/>
            <person name="San Clemente H."/>
            <person name="Shapiro H."/>
            <person name="van Tuinen D."/>
            <person name="Becard G."/>
            <person name="Bonfante P."/>
            <person name="Paszkowski U."/>
            <person name="Shachar-Hill Y."/>
            <person name="Young J.P."/>
            <person name="Sanders I.R."/>
            <person name="Henrissat B."/>
            <person name="Rensing S.A."/>
            <person name="Grigoriev I.V."/>
            <person name="Corradi N."/>
            <person name="Roux C."/>
            <person name="Martin F."/>
        </authorList>
    </citation>
    <scope>NUCLEOTIDE SEQUENCE</scope>
    <source>
        <strain evidence="1">DAOM 197198</strain>
    </source>
</reference>
<organism evidence="1">
    <name type="scientific">Rhizophagus irregularis (strain DAOM 181602 / DAOM 197198 / MUCL 43194)</name>
    <name type="common">Arbuscular mycorrhizal fungus</name>
    <name type="synonym">Glomus intraradices</name>
    <dbReference type="NCBI Taxonomy" id="747089"/>
    <lineage>
        <taxon>Eukaryota</taxon>
        <taxon>Fungi</taxon>
        <taxon>Fungi incertae sedis</taxon>
        <taxon>Mucoromycota</taxon>
        <taxon>Glomeromycotina</taxon>
        <taxon>Glomeromycetes</taxon>
        <taxon>Glomerales</taxon>
        <taxon>Glomeraceae</taxon>
        <taxon>Rhizophagus</taxon>
    </lineage>
</organism>
<gene>
    <name evidence="1" type="ORF">GLOINDRAFT_14186</name>
</gene>
<dbReference type="AlphaFoldDB" id="U9SUQ0"/>
<name>U9SUQ0_RHIID</name>
<sequence length="257" mass="29915">MYHQDMIKLDRQDDSATYHAFCSGNLQNCYDIIKEDMQRIFVYLFIIGELIDSYLNREITPLERIKMSMTAFFFLQLWKKHIANMRKSVCEGYHFDYNVGDINSRNLATLCTWPSDAEITLTIEYSYELASELANALDIDTIQHVNPLILQPYILIKKQNSEISAEIELNSKINEFSEINREISDVIDQASKHAASSNDIFDSLNSEENTDDRIHQKQIISILNVTKTYNNEKQTHDPLIRYLLPTKELDYLTIIAL</sequence>
<evidence type="ECO:0000313" key="1">
    <source>
        <dbReference type="EMBL" id="ERZ94880.1"/>
    </source>
</evidence>
<dbReference type="EMBL" id="KI301675">
    <property type="protein sequence ID" value="ERZ94880.1"/>
    <property type="molecule type" value="Genomic_DNA"/>
</dbReference>
<protein>
    <submittedName>
        <fullName evidence="1">Uncharacterized protein</fullName>
    </submittedName>
</protein>
<proteinExistence type="predicted"/>